<keyword evidence="3" id="KW-0677">Repeat</keyword>
<dbReference type="GO" id="GO:0005886">
    <property type="term" value="C:plasma membrane"/>
    <property type="evidence" value="ECO:0007669"/>
    <property type="project" value="TreeGrafter"/>
</dbReference>
<evidence type="ECO:0000256" key="6">
    <source>
        <dbReference type="ARBA" id="ARBA00023157"/>
    </source>
</evidence>
<reference evidence="10" key="1">
    <citation type="submission" date="2013-04" db="EMBL/GenBank/DDBJ databases">
        <authorList>
            <person name="Qu J."/>
            <person name="Murali S.C."/>
            <person name="Bandaranaike D."/>
            <person name="Bellair M."/>
            <person name="Blankenburg K."/>
            <person name="Chao H."/>
            <person name="Dinh H."/>
            <person name="Doddapaneni H."/>
            <person name="Downs B."/>
            <person name="Dugan-Rocha S."/>
            <person name="Elkadiri S."/>
            <person name="Gnanaolivu R.D."/>
            <person name="Hernandez B."/>
            <person name="Javaid M."/>
            <person name="Jayaseelan J.C."/>
            <person name="Lee S."/>
            <person name="Li M."/>
            <person name="Ming W."/>
            <person name="Munidasa M."/>
            <person name="Muniz J."/>
            <person name="Nguyen L."/>
            <person name="Ongeri F."/>
            <person name="Osuji N."/>
            <person name="Pu L.-L."/>
            <person name="Puazo M."/>
            <person name="Qu C."/>
            <person name="Quiroz J."/>
            <person name="Raj R."/>
            <person name="Weissenberger G."/>
            <person name="Xin Y."/>
            <person name="Zou X."/>
            <person name="Han Y."/>
            <person name="Richards S."/>
            <person name="Worley K."/>
            <person name="Muzny D."/>
            <person name="Gibbs R."/>
        </authorList>
    </citation>
    <scope>NUCLEOTIDE SEQUENCE</scope>
    <source>
        <strain evidence="10">Sampled in the wild</strain>
    </source>
</reference>
<evidence type="ECO:0000313" key="11">
    <source>
        <dbReference type="Proteomes" id="UP000792457"/>
    </source>
</evidence>
<dbReference type="Gene3D" id="4.10.400.10">
    <property type="entry name" value="Low-density Lipoprotein Receptor"/>
    <property type="match status" value="3"/>
</dbReference>
<keyword evidence="6 9" id="KW-1015">Disulfide bond</keyword>
<dbReference type="Proteomes" id="UP000792457">
    <property type="component" value="Unassembled WGS sequence"/>
</dbReference>
<dbReference type="FunFam" id="4.10.400.10:FF:000005">
    <property type="entry name" value="low-density lipoprotein receptor-related protein 1B"/>
    <property type="match status" value="1"/>
</dbReference>
<dbReference type="Pfam" id="PF00057">
    <property type="entry name" value="Ldl_recept_a"/>
    <property type="match status" value="3"/>
</dbReference>
<keyword evidence="11" id="KW-1185">Reference proteome</keyword>
<keyword evidence="8" id="KW-0325">Glycoprotein</keyword>
<comment type="subcellular location">
    <subcellularLocation>
        <location evidence="1">Membrane</location>
        <topology evidence="1">Single-pass membrane protein</topology>
    </subcellularLocation>
</comment>
<dbReference type="InterPro" id="IPR023415">
    <property type="entry name" value="LDLR_class-A_CS"/>
</dbReference>
<keyword evidence="2" id="KW-0812">Transmembrane</keyword>
<gene>
    <name evidence="10" type="ORF">J437_LFUL005231</name>
</gene>
<dbReference type="PROSITE" id="PS50068">
    <property type="entry name" value="LDLRA_2"/>
    <property type="match status" value="3"/>
</dbReference>
<accession>A0A8K0KGI4</accession>
<protein>
    <submittedName>
        <fullName evidence="10">Uncharacterized protein</fullName>
    </submittedName>
</protein>
<dbReference type="OrthoDB" id="664115at2759"/>
<comment type="caution">
    <text evidence="10">The sequence shown here is derived from an EMBL/GenBank/DDBJ whole genome shotgun (WGS) entry which is preliminary data.</text>
</comment>
<feature type="disulfide bond" evidence="9">
    <location>
        <begin position="85"/>
        <end position="97"/>
    </location>
</feature>
<dbReference type="GO" id="GO:0005041">
    <property type="term" value="F:low-density lipoprotein particle receptor activity"/>
    <property type="evidence" value="ECO:0007669"/>
    <property type="project" value="TreeGrafter"/>
</dbReference>
<evidence type="ECO:0000256" key="4">
    <source>
        <dbReference type="ARBA" id="ARBA00022989"/>
    </source>
</evidence>
<reference evidence="10" key="2">
    <citation type="submission" date="2017-10" db="EMBL/GenBank/DDBJ databases">
        <title>Ladona fulva Genome sequencing and assembly.</title>
        <authorList>
            <person name="Murali S."/>
            <person name="Richards S."/>
            <person name="Bandaranaike D."/>
            <person name="Bellair M."/>
            <person name="Blankenburg K."/>
            <person name="Chao H."/>
            <person name="Dinh H."/>
            <person name="Doddapaneni H."/>
            <person name="Dugan-Rocha S."/>
            <person name="Elkadiri S."/>
            <person name="Gnanaolivu R."/>
            <person name="Hernandez B."/>
            <person name="Skinner E."/>
            <person name="Javaid M."/>
            <person name="Lee S."/>
            <person name="Li M."/>
            <person name="Ming W."/>
            <person name="Munidasa M."/>
            <person name="Muniz J."/>
            <person name="Nguyen L."/>
            <person name="Hughes D."/>
            <person name="Osuji N."/>
            <person name="Pu L.-L."/>
            <person name="Puazo M."/>
            <person name="Qu C."/>
            <person name="Quiroz J."/>
            <person name="Raj R."/>
            <person name="Weissenberger G."/>
            <person name="Xin Y."/>
            <person name="Zou X."/>
            <person name="Han Y."/>
            <person name="Worley K."/>
            <person name="Muzny D."/>
            <person name="Gibbs R."/>
        </authorList>
    </citation>
    <scope>NUCLEOTIDE SEQUENCE</scope>
    <source>
        <strain evidence="10">Sampled in the wild</strain>
    </source>
</reference>
<evidence type="ECO:0000256" key="7">
    <source>
        <dbReference type="ARBA" id="ARBA00023170"/>
    </source>
</evidence>
<sequence length="172" mass="18551">MCLTTPDGPVCGCRDGYTRSGALETSLCEVEKNYTRPSRCSHGFFQCAKNLHCIDARFVCDGDEDCSDGSDEDSSPGGICETVSCNQNQFHCDGDRCISNQWVCDGDIDCTDGSDEAPSYCHSNGSSVAPTCFSTQFRCEISGRCIPHSWTCDSDLDCGEGDNSDEHADCGK</sequence>
<dbReference type="AlphaFoldDB" id="A0A8K0KGI4"/>
<dbReference type="InterPro" id="IPR036055">
    <property type="entry name" value="LDL_receptor-like_sf"/>
</dbReference>
<keyword evidence="4" id="KW-1133">Transmembrane helix</keyword>
<evidence type="ECO:0000256" key="8">
    <source>
        <dbReference type="ARBA" id="ARBA00023180"/>
    </source>
</evidence>
<dbReference type="EMBL" id="KZ308752">
    <property type="protein sequence ID" value="KAG8233903.1"/>
    <property type="molecule type" value="Genomic_DNA"/>
</dbReference>
<evidence type="ECO:0000256" key="1">
    <source>
        <dbReference type="ARBA" id="ARBA00004167"/>
    </source>
</evidence>
<evidence type="ECO:0000256" key="2">
    <source>
        <dbReference type="ARBA" id="ARBA00022692"/>
    </source>
</evidence>
<proteinExistence type="predicted"/>
<evidence type="ECO:0000256" key="9">
    <source>
        <dbReference type="PROSITE-ProRule" id="PRU00124"/>
    </source>
</evidence>
<dbReference type="PANTHER" id="PTHR22722">
    <property type="entry name" value="LOW-DENSITY LIPOPROTEIN RECEPTOR-RELATED PROTEIN 2-RELATED"/>
    <property type="match status" value="1"/>
</dbReference>
<evidence type="ECO:0000256" key="5">
    <source>
        <dbReference type="ARBA" id="ARBA00023136"/>
    </source>
</evidence>
<dbReference type="PRINTS" id="PR00261">
    <property type="entry name" value="LDLRECEPTOR"/>
</dbReference>
<feature type="disulfide bond" evidence="9">
    <location>
        <begin position="92"/>
        <end position="110"/>
    </location>
</feature>
<comment type="caution">
    <text evidence="9">Lacks conserved residue(s) required for the propagation of feature annotation.</text>
</comment>
<keyword evidence="5" id="KW-0472">Membrane</keyword>
<dbReference type="PROSITE" id="PS01209">
    <property type="entry name" value="LDLRA_1"/>
    <property type="match status" value="1"/>
</dbReference>
<keyword evidence="7" id="KW-0675">Receptor</keyword>
<dbReference type="PANTHER" id="PTHR22722:SF5">
    <property type="entry name" value="LOW-DENSITY LIPOPROTEIN RECEPTOR-RELATED PROTEIN 1B"/>
    <property type="match status" value="1"/>
</dbReference>
<organism evidence="10 11">
    <name type="scientific">Ladona fulva</name>
    <name type="common">Scarce chaser dragonfly</name>
    <name type="synonym">Libellula fulva</name>
    <dbReference type="NCBI Taxonomy" id="123851"/>
    <lineage>
        <taxon>Eukaryota</taxon>
        <taxon>Metazoa</taxon>
        <taxon>Ecdysozoa</taxon>
        <taxon>Arthropoda</taxon>
        <taxon>Hexapoda</taxon>
        <taxon>Insecta</taxon>
        <taxon>Pterygota</taxon>
        <taxon>Palaeoptera</taxon>
        <taxon>Odonata</taxon>
        <taxon>Epiprocta</taxon>
        <taxon>Anisoptera</taxon>
        <taxon>Libelluloidea</taxon>
        <taxon>Libellulidae</taxon>
        <taxon>Ladona</taxon>
    </lineage>
</organism>
<dbReference type="InterPro" id="IPR051221">
    <property type="entry name" value="LDLR-related"/>
</dbReference>
<evidence type="ECO:0000256" key="3">
    <source>
        <dbReference type="ARBA" id="ARBA00022737"/>
    </source>
</evidence>
<dbReference type="SUPFAM" id="SSF57424">
    <property type="entry name" value="LDL receptor-like module"/>
    <property type="match status" value="3"/>
</dbReference>
<evidence type="ECO:0000313" key="10">
    <source>
        <dbReference type="EMBL" id="KAG8233903.1"/>
    </source>
</evidence>
<dbReference type="SMART" id="SM00192">
    <property type="entry name" value="LDLa"/>
    <property type="match status" value="3"/>
</dbReference>
<dbReference type="GO" id="GO:0043235">
    <property type="term" value="C:receptor complex"/>
    <property type="evidence" value="ECO:0007669"/>
    <property type="project" value="TreeGrafter"/>
</dbReference>
<name>A0A8K0KGI4_LADFU</name>
<dbReference type="InterPro" id="IPR002172">
    <property type="entry name" value="LDrepeatLR_classA_rpt"/>
</dbReference>
<dbReference type="CDD" id="cd00112">
    <property type="entry name" value="LDLa"/>
    <property type="match status" value="3"/>
</dbReference>